<sequence>MPELTHRELPTAPLRAPIGLYDSGVGGLSVVREVLRQLPAEGIHYLADTARVPYGGRPASELLTFNREILAYLASEGAKAILVACNTSCATALDTLRPECPVPVVGLIDAGARAALQSGRRIAILATEATVR</sequence>
<organism evidence="2 3">
    <name type="scientific">Candidatus Tanganyikabacteria bacterium</name>
    <dbReference type="NCBI Taxonomy" id="2961651"/>
    <lineage>
        <taxon>Bacteria</taxon>
        <taxon>Bacillati</taxon>
        <taxon>Candidatus Sericytochromatia</taxon>
        <taxon>Candidatus Tanganyikabacteria</taxon>
    </lineage>
</organism>
<gene>
    <name evidence="2" type="ORF">FJZ00_07330</name>
</gene>
<keyword evidence="1" id="KW-0413">Isomerase</keyword>
<dbReference type="GO" id="GO:0009252">
    <property type="term" value="P:peptidoglycan biosynthetic process"/>
    <property type="evidence" value="ECO:0007669"/>
    <property type="project" value="TreeGrafter"/>
</dbReference>
<dbReference type="InterPro" id="IPR001920">
    <property type="entry name" value="Asp/Glu_race"/>
</dbReference>
<evidence type="ECO:0000313" key="3">
    <source>
        <dbReference type="Proteomes" id="UP000703893"/>
    </source>
</evidence>
<comment type="caution">
    <text evidence="2">The sequence shown here is derived from an EMBL/GenBank/DDBJ whole genome shotgun (WGS) entry which is preliminary data.</text>
</comment>
<dbReference type="EMBL" id="VGJX01000386">
    <property type="protein sequence ID" value="MBM3274947.1"/>
    <property type="molecule type" value="Genomic_DNA"/>
</dbReference>
<protein>
    <submittedName>
        <fullName evidence="2">Aspartate/glutamate racemase family protein</fullName>
    </submittedName>
</protein>
<name>A0A937X606_9BACT</name>
<dbReference type="InterPro" id="IPR015942">
    <property type="entry name" value="Asp/Glu/hydantoin_racemase"/>
</dbReference>
<dbReference type="PANTHER" id="PTHR21198:SF2">
    <property type="entry name" value="GLUTAMATE RACEMASE"/>
    <property type="match status" value="1"/>
</dbReference>
<evidence type="ECO:0000313" key="2">
    <source>
        <dbReference type="EMBL" id="MBM3274947.1"/>
    </source>
</evidence>
<dbReference type="GO" id="GO:0008881">
    <property type="term" value="F:glutamate racemase activity"/>
    <property type="evidence" value="ECO:0007669"/>
    <property type="project" value="TreeGrafter"/>
</dbReference>
<proteinExistence type="predicted"/>
<dbReference type="AlphaFoldDB" id="A0A937X606"/>
<reference evidence="2 3" key="1">
    <citation type="submission" date="2019-03" db="EMBL/GenBank/DDBJ databases">
        <title>Lake Tanganyika Metagenome-Assembled Genomes (MAGs).</title>
        <authorList>
            <person name="Tran P."/>
        </authorList>
    </citation>
    <scope>NUCLEOTIDE SEQUENCE [LARGE SCALE GENOMIC DNA]</scope>
    <source>
        <strain evidence="2">K_DeepCast_65m_m2_236</strain>
    </source>
</reference>
<evidence type="ECO:0000256" key="1">
    <source>
        <dbReference type="ARBA" id="ARBA00023235"/>
    </source>
</evidence>
<dbReference type="SUPFAM" id="SSF53681">
    <property type="entry name" value="Aspartate/glutamate racemase"/>
    <property type="match status" value="1"/>
</dbReference>
<dbReference type="PANTHER" id="PTHR21198">
    <property type="entry name" value="GLUTAMATE RACEMASE"/>
    <property type="match status" value="1"/>
</dbReference>
<accession>A0A937X606</accession>
<dbReference type="Pfam" id="PF01177">
    <property type="entry name" value="Asp_Glu_race"/>
    <property type="match status" value="1"/>
</dbReference>
<dbReference type="Proteomes" id="UP000703893">
    <property type="component" value="Unassembled WGS sequence"/>
</dbReference>
<feature type="non-terminal residue" evidence="2">
    <location>
        <position position="132"/>
    </location>
</feature>
<dbReference type="Gene3D" id="3.40.50.1860">
    <property type="match status" value="1"/>
</dbReference>